<proteinExistence type="predicted"/>
<dbReference type="EMBL" id="CP003156">
    <property type="protein sequence ID" value="AEV31691.1"/>
    <property type="molecule type" value="Genomic_DNA"/>
</dbReference>
<protein>
    <submittedName>
        <fullName evidence="1">Uncharacterized protein</fullName>
    </submittedName>
</protein>
<dbReference type="Proteomes" id="UP000005631">
    <property type="component" value="Chromosome"/>
</dbReference>
<dbReference type="HOGENOM" id="CLU_2827016_0_0_10"/>
<dbReference type="STRING" id="926562.Oweho_0677"/>
<evidence type="ECO:0000313" key="2">
    <source>
        <dbReference type="Proteomes" id="UP000005631"/>
    </source>
</evidence>
<accession>G8R120</accession>
<reference evidence="1 2" key="1">
    <citation type="journal article" date="2012" name="Stand. Genomic Sci.">
        <title>Genome sequence of the orange-pigmented seawater bacterium Owenweeksia hongkongensis type strain (UST20020801(T)).</title>
        <authorList>
            <person name="Riedel T."/>
            <person name="Held B."/>
            <person name="Nolan M."/>
            <person name="Lucas S."/>
            <person name="Lapidus A."/>
            <person name="Tice H."/>
            <person name="Del Rio T.G."/>
            <person name="Cheng J.F."/>
            <person name="Han C."/>
            <person name="Tapia R."/>
            <person name="Goodwin L.A."/>
            <person name="Pitluck S."/>
            <person name="Liolios K."/>
            <person name="Mavromatis K."/>
            <person name="Pagani I."/>
            <person name="Ivanova N."/>
            <person name="Mikhailova N."/>
            <person name="Pati A."/>
            <person name="Chen A."/>
            <person name="Palaniappan K."/>
            <person name="Rohde M."/>
            <person name="Tindall B.J."/>
            <person name="Detter J.C."/>
            <person name="Goker M."/>
            <person name="Woyke T."/>
            <person name="Bristow J."/>
            <person name="Eisen J.A."/>
            <person name="Markowitz V."/>
            <person name="Hugenholtz P."/>
            <person name="Klenk H.P."/>
            <person name="Kyrpides N.C."/>
        </authorList>
    </citation>
    <scope>NUCLEOTIDE SEQUENCE</scope>
    <source>
        <strain evidence="2">DSM 17368 / JCM 12287 / NRRL B-23963</strain>
    </source>
</reference>
<sequence>MNFIYRLGIIRCCLKDFFEKIIYCLTKQLLNNANLYSNLSPSIAEATFLVVTLNLIIPSFFQMQMG</sequence>
<keyword evidence="2" id="KW-1185">Reference proteome</keyword>
<name>G8R120_OWEHD</name>
<evidence type="ECO:0000313" key="1">
    <source>
        <dbReference type="EMBL" id="AEV31691.1"/>
    </source>
</evidence>
<gene>
    <name evidence="1" type="ordered locus">Oweho_0677</name>
</gene>
<organism evidence="1 2">
    <name type="scientific">Owenweeksia hongkongensis (strain DSM 17368 / CIP 108786 / JCM 12287 / NRRL B-23963 / UST20020801)</name>
    <dbReference type="NCBI Taxonomy" id="926562"/>
    <lineage>
        <taxon>Bacteria</taxon>
        <taxon>Pseudomonadati</taxon>
        <taxon>Bacteroidota</taxon>
        <taxon>Flavobacteriia</taxon>
        <taxon>Flavobacteriales</taxon>
        <taxon>Owenweeksiaceae</taxon>
        <taxon>Owenweeksia</taxon>
    </lineage>
</organism>
<dbReference type="KEGG" id="oho:Oweho_0677"/>
<dbReference type="AlphaFoldDB" id="G8R120"/>